<evidence type="ECO:0000313" key="4">
    <source>
        <dbReference type="Proteomes" id="UP001165780"/>
    </source>
</evidence>
<dbReference type="RefSeq" id="XP_019271820.1">
    <property type="nucleotide sequence ID" value="XM_019416275.2"/>
</dbReference>
<keyword evidence="3" id="KW-0472">Membrane</keyword>
<feature type="transmembrane region" description="Helical" evidence="3">
    <location>
        <begin position="84"/>
        <end position="109"/>
    </location>
</feature>
<evidence type="ECO:0000256" key="3">
    <source>
        <dbReference type="SAM" id="Phobius"/>
    </source>
</evidence>
<proteinExistence type="predicted"/>
<dbReference type="KEGG" id="ppad:109247573"/>
<keyword evidence="3" id="KW-1133">Transmembrane helix</keyword>
<feature type="region of interest" description="Disordered" evidence="2">
    <location>
        <begin position="1"/>
        <end position="48"/>
    </location>
</feature>
<reference evidence="5" key="1">
    <citation type="submission" date="2025-08" db="UniProtKB">
        <authorList>
            <consortium name="RefSeq"/>
        </authorList>
    </citation>
    <scope>IDENTIFICATION</scope>
    <source>
        <tissue evidence="5">Whole blood</tissue>
    </source>
</reference>
<dbReference type="AlphaFoldDB" id="A0A9V1E0Z3"/>
<dbReference type="GeneID" id="109247573"/>
<gene>
    <name evidence="5" type="primary">CCDC194</name>
</gene>
<dbReference type="CTD" id="110806280"/>
<protein>
    <submittedName>
        <fullName evidence="5">Coiled-coil domain-containing protein 194</fullName>
    </submittedName>
</protein>
<feature type="region of interest" description="Disordered" evidence="2">
    <location>
        <begin position="255"/>
        <end position="307"/>
    </location>
</feature>
<feature type="compositionally biased region" description="Basic residues" evidence="2">
    <location>
        <begin position="267"/>
        <end position="289"/>
    </location>
</feature>
<name>A0A9V1E0Z3_PANPR</name>
<evidence type="ECO:0000313" key="5">
    <source>
        <dbReference type="RefSeq" id="XP_019271820.1"/>
    </source>
</evidence>
<keyword evidence="3" id="KW-0812">Transmembrane</keyword>
<dbReference type="Gene3D" id="1.10.287.1490">
    <property type="match status" value="1"/>
</dbReference>
<dbReference type="Proteomes" id="UP001165780">
    <property type="component" value="Unplaced"/>
</dbReference>
<keyword evidence="1" id="KW-0175">Coiled coil</keyword>
<evidence type="ECO:0000256" key="2">
    <source>
        <dbReference type="SAM" id="MobiDB-lite"/>
    </source>
</evidence>
<accession>A0A9V1E0Z3</accession>
<organism evidence="4 5">
    <name type="scientific">Panthera pardus</name>
    <name type="common">Leopard</name>
    <name type="synonym">Felis pardus</name>
    <dbReference type="NCBI Taxonomy" id="9691"/>
    <lineage>
        <taxon>Eukaryota</taxon>
        <taxon>Metazoa</taxon>
        <taxon>Chordata</taxon>
        <taxon>Craniata</taxon>
        <taxon>Vertebrata</taxon>
        <taxon>Euteleostomi</taxon>
        <taxon>Mammalia</taxon>
        <taxon>Eutheria</taxon>
        <taxon>Laurasiatheria</taxon>
        <taxon>Carnivora</taxon>
        <taxon>Feliformia</taxon>
        <taxon>Felidae</taxon>
        <taxon>Pantherinae</taxon>
        <taxon>Panthera</taxon>
    </lineage>
</organism>
<feature type="coiled-coil region" evidence="1">
    <location>
        <begin position="136"/>
        <end position="247"/>
    </location>
</feature>
<evidence type="ECO:0000256" key="1">
    <source>
        <dbReference type="SAM" id="Coils"/>
    </source>
</evidence>
<feature type="compositionally biased region" description="Basic residues" evidence="2">
    <location>
        <begin position="297"/>
        <end position="307"/>
    </location>
</feature>
<sequence>MRCRGRTGTQDPQSGPGRTGSLGWPLAGVQPLPTHSGSHGRAGRSRGCPWRPKVPIKCSWLSGARAVDGGMAELGPEPGRAWRVLALCGAAVFLAAAAAGGALLAWNLASSASRGPRCPEAGANATAPPRDLAPEVEELRRQLAEATQRQEALARQLNQANRVRRELEEALRACEGRQSRLQTQLMTLKTEIEEAKAQGTQMGAENGALTEALARWEAAATESARRLDEAQQRARAAEAEGEACAAREAALRERAKALEAEMGPQRRVPHPRSRSGSRPRPSPRSRSRPRTSGGCRRPARRARGWGN</sequence>
<keyword evidence="4" id="KW-1185">Reference proteome</keyword>
<dbReference type="OrthoDB" id="9751369at2759"/>